<dbReference type="EMBL" id="MFDM01000011">
    <property type="protein sequence ID" value="OGE43951.1"/>
    <property type="molecule type" value="Genomic_DNA"/>
</dbReference>
<dbReference type="Gene3D" id="1.20.120.1870">
    <property type="entry name" value="Fic/DOC protein, Fido domain"/>
    <property type="match status" value="1"/>
</dbReference>
<proteinExistence type="predicted"/>
<dbReference type="InterPro" id="IPR053737">
    <property type="entry name" value="Type_II_TA_Toxin"/>
</dbReference>
<dbReference type="SUPFAM" id="SSF140931">
    <property type="entry name" value="Fic-like"/>
    <property type="match status" value="1"/>
</dbReference>
<dbReference type="InterPro" id="IPR003812">
    <property type="entry name" value="Fido"/>
</dbReference>
<dbReference type="PANTHER" id="PTHR39426">
    <property type="entry name" value="HOMOLOGY TO DEATH-ON-CURING PROTEIN OF PHAGE P1"/>
    <property type="match status" value="1"/>
</dbReference>
<dbReference type="PANTHER" id="PTHR39426:SF1">
    <property type="entry name" value="HOMOLOGY TO DEATH-ON-CURING PROTEIN OF PHAGE P1"/>
    <property type="match status" value="1"/>
</dbReference>
<gene>
    <name evidence="2" type="ORF">A3B45_02580</name>
</gene>
<dbReference type="GO" id="GO:0016301">
    <property type="term" value="F:kinase activity"/>
    <property type="evidence" value="ECO:0007669"/>
    <property type="project" value="InterPro"/>
</dbReference>
<dbReference type="InterPro" id="IPR006440">
    <property type="entry name" value="Doc"/>
</dbReference>
<dbReference type="AlphaFoldDB" id="A0A1F5KTK3"/>
<comment type="caution">
    <text evidence="2">The sequence shown here is derived from an EMBL/GenBank/DDBJ whole genome shotgun (WGS) entry which is preliminary data.</text>
</comment>
<dbReference type="PIRSF" id="PIRSF018297">
    <property type="entry name" value="Doc"/>
    <property type="match status" value="1"/>
</dbReference>
<feature type="domain" description="Fido" evidence="1">
    <location>
        <begin position="1"/>
        <end position="107"/>
    </location>
</feature>
<dbReference type="PROSITE" id="PS51459">
    <property type="entry name" value="FIDO"/>
    <property type="match status" value="1"/>
</dbReference>
<accession>A0A1F5KTK3</accession>
<name>A0A1F5KTK3_9BACT</name>
<protein>
    <recommendedName>
        <fullName evidence="1">Fido domain-containing protein</fullName>
    </recommendedName>
</protein>
<sequence>MVKRFGGSFGVRDLGLVESAVARPKATFGGEYLYISIFDKAATLLQSLLKNHPFVDGNKRTALSSTGLFLEKNGYKLVNQHKEEVEFAIRVDNDNLIVEQISKWLKEHSGKITK</sequence>
<evidence type="ECO:0000313" key="3">
    <source>
        <dbReference type="Proteomes" id="UP000178565"/>
    </source>
</evidence>
<dbReference type="STRING" id="1797785.A3B45_02580"/>
<dbReference type="Pfam" id="PF02661">
    <property type="entry name" value="Fic"/>
    <property type="match status" value="1"/>
</dbReference>
<evidence type="ECO:0000313" key="2">
    <source>
        <dbReference type="EMBL" id="OGE43951.1"/>
    </source>
</evidence>
<organism evidence="2 3">
    <name type="scientific">Candidatus Daviesbacteria bacterium RIFCSPLOWO2_01_FULL_39_12</name>
    <dbReference type="NCBI Taxonomy" id="1797785"/>
    <lineage>
        <taxon>Bacteria</taxon>
        <taxon>Candidatus Daviesiibacteriota</taxon>
    </lineage>
</organism>
<reference evidence="2 3" key="1">
    <citation type="journal article" date="2016" name="Nat. Commun.">
        <title>Thousands of microbial genomes shed light on interconnected biogeochemical processes in an aquifer system.</title>
        <authorList>
            <person name="Anantharaman K."/>
            <person name="Brown C.T."/>
            <person name="Hug L.A."/>
            <person name="Sharon I."/>
            <person name="Castelle C.J."/>
            <person name="Probst A.J."/>
            <person name="Thomas B.C."/>
            <person name="Singh A."/>
            <person name="Wilkins M.J."/>
            <person name="Karaoz U."/>
            <person name="Brodie E.L."/>
            <person name="Williams K.H."/>
            <person name="Hubbard S.S."/>
            <person name="Banfield J.F."/>
        </authorList>
    </citation>
    <scope>NUCLEOTIDE SEQUENCE [LARGE SCALE GENOMIC DNA]</scope>
</reference>
<dbReference type="Proteomes" id="UP000178565">
    <property type="component" value="Unassembled WGS sequence"/>
</dbReference>
<dbReference type="NCBIfam" id="TIGR01550">
    <property type="entry name" value="DOC_P1"/>
    <property type="match status" value="1"/>
</dbReference>
<dbReference type="InterPro" id="IPR036597">
    <property type="entry name" value="Fido-like_dom_sf"/>
</dbReference>
<evidence type="ECO:0000259" key="1">
    <source>
        <dbReference type="PROSITE" id="PS51459"/>
    </source>
</evidence>